<dbReference type="InterPro" id="IPR031872">
    <property type="entry name" value="NDC10_II"/>
</dbReference>
<dbReference type="InterPro" id="IPR010998">
    <property type="entry name" value="Integrase_recombinase_N"/>
</dbReference>
<evidence type="ECO:0000256" key="1">
    <source>
        <dbReference type="ARBA" id="ARBA00023125"/>
    </source>
</evidence>
<feature type="domain" description="Ndc10" evidence="3">
    <location>
        <begin position="107"/>
        <end position="336"/>
    </location>
</feature>
<dbReference type="Pfam" id="PF16787">
    <property type="entry name" value="NDC10_II"/>
    <property type="match status" value="1"/>
</dbReference>
<comment type="caution">
    <text evidence="4">The sequence shown here is derived from an EMBL/GenBank/DDBJ whole genome shotgun (WGS) entry which is preliminary data.</text>
</comment>
<dbReference type="Pfam" id="PF12550">
    <property type="entry name" value="GCR1_C"/>
    <property type="match status" value="1"/>
</dbReference>
<sequence>MTDHTQVQLDIEVSIQRTFDKAKEIRPENTSRAYLSKQREFTDWCKRKRADDGETVSPGKLHLFLVEEVIGRERRIQRRDPSQKQVIGRSTVQAYTAAVVDLWNQQKRLKVNPHPNPRDDAVQQLLRNVQAEHEETRKKNFDYRGVGTLLDGYTTIMELKTIADFFWYKHRDCGVNLRNLVAFLLSHYSLMRGESVRAMELPDLHSVVLDREGVSECHALILVMRQGKTNQFGRLDVAACLRNREVSACPVGILGFYFFWRWHMEAEPFPSFEKSSDWYSIKLLKSGVNLSKELDYRVHKDNIKSVFTAVGLKTKAKTHVGRGSGARMAELGGAKHLSLVMGTAVDPTELQLQRAMPLLADRITALHQDLGSKMTRVHLLLGEQMEEITSLKQQLRDIMSARAELRLNARFDMDWPRTEELTHVPQDSHHGVIPAASPEVELPRTYKLSRGIVTTIDLWREWMEGLGGGPAVRVLESKWGASWCEGSERRFFNRRKVIIEAIEKRASLMEGGVTNKNLKWATEWLEEERQKRSKSLDWLSKNIREISS</sequence>
<dbReference type="GO" id="GO:0003677">
    <property type="term" value="F:DNA binding"/>
    <property type="evidence" value="ECO:0007669"/>
    <property type="project" value="UniProtKB-KW"/>
</dbReference>
<keyword evidence="5" id="KW-1185">Reference proteome</keyword>
<dbReference type="Gene3D" id="1.10.443.20">
    <property type="entry name" value="Centromere DNA-binding protein complex CBF3 subunit, domain 2"/>
    <property type="match status" value="1"/>
</dbReference>
<evidence type="ECO:0008006" key="6">
    <source>
        <dbReference type="Google" id="ProtNLM"/>
    </source>
</evidence>
<gene>
    <name evidence="4" type="ORF">R1sor_024845</name>
</gene>
<evidence type="ECO:0000259" key="2">
    <source>
        <dbReference type="Pfam" id="PF12550"/>
    </source>
</evidence>
<dbReference type="InterPro" id="IPR038279">
    <property type="entry name" value="Ndc10_dom2_sf"/>
</dbReference>
<reference evidence="4 5" key="1">
    <citation type="submission" date="2024-09" db="EMBL/GenBank/DDBJ databases">
        <title>Chromosome-scale assembly of Riccia sorocarpa.</title>
        <authorList>
            <person name="Paukszto L."/>
        </authorList>
    </citation>
    <scope>NUCLEOTIDE SEQUENCE [LARGE SCALE GENOMIC DNA]</scope>
    <source>
        <strain evidence="4">LP-2024</strain>
        <tissue evidence="4">Aerial parts of the thallus</tissue>
    </source>
</reference>
<name>A0ABD3GXP0_9MARC</name>
<dbReference type="SUPFAM" id="SSF47823">
    <property type="entry name" value="lambda integrase-like, N-terminal domain"/>
    <property type="match status" value="1"/>
</dbReference>
<dbReference type="InterPro" id="IPR022210">
    <property type="entry name" value="TF_GCR1-like"/>
</dbReference>
<feature type="domain" description="Transcription activator GCR1-like" evidence="2">
    <location>
        <begin position="446"/>
        <end position="507"/>
    </location>
</feature>
<organism evidence="4 5">
    <name type="scientific">Riccia sorocarpa</name>
    <dbReference type="NCBI Taxonomy" id="122646"/>
    <lineage>
        <taxon>Eukaryota</taxon>
        <taxon>Viridiplantae</taxon>
        <taxon>Streptophyta</taxon>
        <taxon>Embryophyta</taxon>
        <taxon>Marchantiophyta</taxon>
        <taxon>Marchantiopsida</taxon>
        <taxon>Marchantiidae</taxon>
        <taxon>Marchantiales</taxon>
        <taxon>Ricciaceae</taxon>
        <taxon>Riccia</taxon>
    </lineage>
</organism>
<dbReference type="Proteomes" id="UP001633002">
    <property type="component" value="Unassembled WGS sequence"/>
</dbReference>
<evidence type="ECO:0000313" key="5">
    <source>
        <dbReference type="Proteomes" id="UP001633002"/>
    </source>
</evidence>
<protein>
    <recommendedName>
        <fullName evidence="6">Transcription activator GCR1-like domain-containing protein</fullName>
    </recommendedName>
</protein>
<dbReference type="Gene3D" id="1.10.150.130">
    <property type="match status" value="1"/>
</dbReference>
<proteinExistence type="predicted"/>
<dbReference type="AlphaFoldDB" id="A0ABD3GXP0"/>
<dbReference type="PANTHER" id="PTHR37784:SF2">
    <property type="entry name" value="HIGH-OSMOLARITY-INDUCED TRANSCRIPTION PROTEIN 1"/>
    <property type="match status" value="1"/>
</dbReference>
<dbReference type="EMBL" id="JBJQOH010000007">
    <property type="protein sequence ID" value="KAL3681889.1"/>
    <property type="molecule type" value="Genomic_DNA"/>
</dbReference>
<evidence type="ECO:0000259" key="3">
    <source>
        <dbReference type="Pfam" id="PF16787"/>
    </source>
</evidence>
<keyword evidence="1" id="KW-0238">DNA-binding</keyword>
<dbReference type="InterPro" id="IPR052146">
    <property type="entry name" value="HOT1"/>
</dbReference>
<evidence type="ECO:0000313" key="4">
    <source>
        <dbReference type="EMBL" id="KAL3681889.1"/>
    </source>
</evidence>
<accession>A0ABD3GXP0</accession>
<dbReference type="PANTHER" id="PTHR37784">
    <property type="entry name" value="PROTEIN MSN1"/>
    <property type="match status" value="1"/>
</dbReference>